<evidence type="ECO:0000313" key="2">
    <source>
        <dbReference type="EMBL" id="MEC4175018.1"/>
    </source>
</evidence>
<keyword evidence="3" id="KW-1185">Reference proteome</keyword>
<dbReference type="EMBL" id="JAYMFF010000002">
    <property type="protein sequence ID" value="MEC4175018.1"/>
    <property type="molecule type" value="Genomic_DNA"/>
</dbReference>
<keyword evidence="1" id="KW-1133">Transmembrane helix</keyword>
<keyword evidence="1" id="KW-0472">Membrane</keyword>
<reference evidence="2 3" key="1">
    <citation type="submission" date="2024-01" db="EMBL/GenBank/DDBJ databases">
        <title>novel species in genus Adlercreutzia.</title>
        <authorList>
            <person name="Liu X."/>
        </authorList>
    </citation>
    <scope>NUCLEOTIDE SEQUENCE [LARGE SCALE GENOMIC DNA]</scope>
    <source>
        <strain evidence="2 3">R7</strain>
    </source>
</reference>
<feature type="transmembrane region" description="Helical" evidence="1">
    <location>
        <begin position="7"/>
        <end position="25"/>
    </location>
</feature>
<dbReference type="Proteomes" id="UP001349994">
    <property type="component" value="Unassembled WGS sequence"/>
</dbReference>
<comment type="caution">
    <text evidence="2">The sequence shown here is derived from an EMBL/GenBank/DDBJ whole genome shotgun (WGS) entry which is preliminary data.</text>
</comment>
<evidence type="ECO:0000313" key="3">
    <source>
        <dbReference type="Proteomes" id="UP001349994"/>
    </source>
</evidence>
<gene>
    <name evidence="2" type="ORF">VIN30_00955</name>
</gene>
<feature type="transmembrane region" description="Helical" evidence="1">
    <location>
        <begin position="37"/>
        <end position="57"/>
    </location>
</feature>
<protein>
    <submittedName>
        <fullName evidence="2">Uncharacterized protein</fullName>
    </submittedName>
</protein>
<evidence type="ECO:0000256" key="1">
    <source>
        <dbReference type="SAM" id="Phobius"/>
    </source>
</evidence>
<sequence length="164" mass="18478">MQKSNWIIVTILVVASVLFLWMWQALQFSLVDNPVDIVVTVVWWLVIAAACVAIHWAEKKRRERIRTVFLAQGLAYNCETGVVRLDANASVVDALQKMLSSLNYGFDLAELPSNSRVRFQRIVRTSKFADNGNVWEGELVEVVQPGSPKPFSSRSELAHLMGEC</sequence>
<keyword evidence="1" id="KW-0812">Transmembrane</keyword>
<organism evidence="2 3">
    <name type="scientific">Adlercreutzia wanghongyangiae</name>
    <dbReference type="NCBI Taxonomy" id="3111451"/>
    <lineage>
        <taxon>Bacteria</taxon>
        <taxon>Bacillati</taxon>
        <taxon>Actinomycetota</taxon>
        <taxon>Coriobacteriia</taxon>
        <taxon>Eggerthellales</taxon>
        <taxon>Eggerthellaceae</taxon>
        <taxon>Adlercreutzia</taxon>
    </lineage>
</organism>
<dbReference type="RefSeq" id="WP_338208546.1">
    <property type="nucleotide sequence ID" value="NZ_JAYMFF010000002.1"/>
</dbReference>
<proteinExistence type="predicted"/>
<name>A0ABU6IF75_9ACTN</name>
<accession>A0ABU6IF75</accession>